<reference evidence="2" key="1">
    <citation type="journal article" date="2019" name="Int. J. Syst. Evol. Microbiol.">
        <title>The Global Catalogue of Microorganisms (GCM) 10K type strain sequencing project: providing services to taxonomists for standard genome sequencing and annotation.</title>
        <authorList>
            <consortium name="The Broad Institute Genomics Platform"/>
            <consortium name="The Broad Institute Genome Sequencing Center for Infectious Disease"/>
            <person name="Wu L."/>
            <person name="Ma J."/>
        </authorList>
    </citation>
    <scope>NUCLEOTIDE SEQUENCE [LARGE SCALE GENOMIC DNA]</scope>
    <source>
        <strain evidence="2">JCM 4586</strain>
    </source>
</reference>
<protein>
    <submittedName>
        <fullName evidence="1">Uncharacterized protein</fullName>
    </submittedName>
</protein>
<name>A0ABQ2YBF9_9ACTN</name>
<organism evidence="1 2">
    <name type="scientific">Streptomyces hiroshimensis</name>
    <dbReference type="NCBI Taxonomy" id="66424"/>
    <lineage>
        <taxon>Bacteria</taxon>
        <taxon>Bacillati</taxon>
        <taxon>Actinomycetota</taxon>
        <taxon>Actinomycetes</taxon>
        <taxon>Kitasatosporales</taxon>
        <taxon>Streptomycetaceae</taxon>
        <taxon>Streptomyces</taxon>
    </lineage>
</organism>
<keyword evidence="2" id="KW-1185">Reference proteome</keyword>
<sequence>MPSRLVVHCVGVTNTGAVRCYETLVTFNLPESYGRSDLLDGLRESAWSPTRRPELNAPYSAT</sequence>
<evidence type="ECO:0000313" key="2">
    <source>
        <dbReference type="Proteomes" id="UP000659223"/>
    </source>
</evidence>
<dbReference type="EMBL" id="BMUT01000004">
    <property type="protein sequence ID" value="GGX77548.1"/>
    <property type="molecule type" value="Genomic_DNA"/>
</dbReference>
<comment type="caution">
    <text evidence="1">The sequence shown here is derived from an EMBL/GenBank/DDBJ whole genome shotgun (WGS) entry which is preliminary data.</text>
</comment>
<dbReference type="Proteomes" id="UP000659223">
    <property type="component" value="Unassembled WGS sequence"/>
</dbReference>
<proteinExistence type="predicted"/>
<gene>
    <name evidence="1" type="ORF">GCM10010324_23840</name>
</gene>
<accession>A0ABQ2YBF9</accession>
<evidence type="ECO:0000313" key="1">
    <source>
        <dbReference type="EMBL" id="GGX77548.1"/>
    </source>
</evidence>